<accession>A0A518IHL3</accession>
<name>A0A518IHL3_9PLAN</name>
<dbReference type="RefSeq" id="WP_145311886.1">
    <property type="nucleotide sequence ID" value="NZ_CP037452.1"/>
</dbReference>
<evidence type="ECO:0000313" key="1">
    <source>
        <dbReference type="EMBL" id="QDV52581.1"/>
    </source>
</evidence>
<protein>
    <submittedName>
        <fullName evidence="1">Uncharacterized protein</fullName>
    </submittedName>
</protein>
<dbReference type="AlphaFoldDB" id="A0A518IHL3"/>
<dbReference type="KEGG" id="gfm:Enr17x_46440"/>
<dbReference type="OrthoDB" id="287670at2"/>
<sequence>MNFPIHKILIQTDSEKKIGGLVQGELAHIPPEIEQIISDRDRFAFRLILEEFVVGLLKEMKSEQNFTQRGTAPHYQLEIILDHSRGKICFNGHQKVVRFSNIRN</sequence>
<gene>
    <name evidence="1" type="ORF">Enr17x_46440</name>
</gene>
<evidence type="ECO:0000313" key="2">
    <source>
        <dbReference type="Proteomes" id="UP000318313"/>
    </source>
</evidence>
<proteinExistence type="predicted"/>
<dbReference type="EMBL" id="CP037452">
    <property type="protein sequence ID" value="QDV52581.1"/>
    <property type="molecule type" value="Genomic_DNA"/>
</dbReference>
<dbReference type="Proteomes" id="UP000318313">
    <property type="component" value="Chromosome"/>
</dbReference>
<keyword evidence="2" id="KW-1185">Reference proteome</keyword>
<reference evidence="1 2" key="1">
    <citation type="submission" date="2019-03" db="EMBL/GenBank/DDBJ databases">
        <title>Deep-cultivation of Planctomycetes and their phenomic and genomic characterization uncovers novel biology.</title>
        <authorList>
            <person name="Wiegand S."/>
            <person name="Jogler M."/>
            <person name="Boedeker C."/>
            <person name="Pinto D."/>
            <person name="Vollmers J."/>
            <person name="Rivas-Marin E."/>
            <person name="Kohn T."/>
            <person name="Peeters S.H."/>
            <person name="Heuer A."/>
            <person name="Rast P."/>
            <person name="Oberbeckmann S."/>
            <person name="Bunk B."/>
            <person name="Jeske O."/>
            <person name="Meyerdierks A."/>
            <person name="Storesund J.E."/>
            <person name="Kallscheuer N."/>
            <person name="Luecker S."/>
            <person name="Lage O.M."/>
            <person name="Pohl T."/>
            <person name="Merkel B.J."/>
            <person name="Hornburger P."/>
            <person name="Mueller R.-W."/>
            <person name="Bruemmer F."/>
            <person name="Labrenz M."/>
            <person name="Spormann A.M."/>
            <person name="Op den Camp H."/>
            <person name="Overmann J."/>
            <person name="Amann R."/>
            <person name="Jetten M.S.M."/>
            <person name="Mascher T."/>
            <person name="Medema M.H."/>
            <person name="Devos D.P."/>
            <person name="Kaster A.-K."/>
            <person name="Ovreas L."/>
            <person name="Rohde M."/>
            <person name="Galperin M.Y."/>
            <person name="Jogler C."/>
        </authorList>
    </citation>
    <scope>NUCLEOTIDE SEQUENCE [LARGE SCALE GENOMIC DNA]</scope>
    <source>
        <strain evidence="1 2">Enr17</strain>
    </source>
</reference>
<organism evidence="1 2">
    <name type="scientific">Gimesia fumaroli</name>
    <dbReference type="NCBI Taxonomy" id="2527976"/>
    <lineage>
        <taxon>Bacteria</taxon>
        <taxon>Pseudomonadati</taxon>
        <taxon>Planctomycetota</taxon>
        <taxon>Planctomycetia</taxon>
        <taxon>Planctomycetales</taxon>
        <taxon>Planctomycetaceae</taxon>
        <taxon>Gimesia</taxon>
    </lineage>
</organism>